<dbReference type="HOGENOM" id="CLU_039635_2_1_1"/>
<sequence length="470" mass="54748">MSVQSPPTFQKLARQTLLRNEAVIISFLEELPTVLFPALFKEAFEGRHSKLMKEQVTTWPFPCLPVGALMKTPNLETLHAVLEGVDMLLTRDIHHSKRKFQFLALRNVHHMFWHIWADEEDGSCSSESLDENPVVKVLPRYALRHKLKVVTELCFRPRLDEAQACFLKWAQQRNGFLYFCCMKLKIWAMPMDFIREILNVFHPEHIELELNTEWNVFQLAQFASFFGQMRNLRKLLLAPLYKNVFKIANRTGEREDKCVKGFISMFSKFNCLQHLSLCGVHFLRDHMNQVFRSLMTPLVKLSIKHYRISQKDLDSFSCCQSLFHLKHLEMSGVTLSSLDIMPLRSLVEKVADKIQTLDLQGCRMKDYQLNALLPALTQCCQVAKINFYNNDFSMHILKDFLKHTATWSKINVEQYPAPLECYDELAHVCRERFAQLCLELIDTLGTIRQLKIISFATNMCHKCGMQCVYG</sequence>
<dbReference type="SUPFAM" id="SSF52047">
    <property type="entry name" value="RNI-like"/>
    <property type="match status" value="1"/>
</dbReference>
<dbReference type="OMA" id="WHIWADE"/>
<dbReference type="PIRSF" id="PIRSF038286">
    <property type="entry name" value="PRAME"/>
    <property type="match status" value="1"/>
</dbReference>
<dbReference type="AGR" id="RGD:1565660"/>
<dbReference type="STRING" id="10116.ENSRNOP00000059306"/>
<dbReference type="RefSeq" id="XP_003751380.1">
    <property type="nucleotide sequence ID" value="XM_003751332.3"/>
</dbReference>
<dbReference type="GO" id="GO:0008284">
    <property type="term" value="P:positive regulation of cell population proliferation"/>
    <property type="evidence" value="ECO:0007669"/>
    <property type="project" value="InterPro"/>
</dbReference>
<dbReference type="KEGG" id="rno:501896"/>
<gene>
    <name evidence="4 6" type="primary">Pramel36</name>
    <name evidence="6" type="synonym">RGD1565660</name>
</gene>
<dbReference type="InterPro" id="IPR032675">
    <property type="entry name" value="LRR_dom_sf"/>
</dbReference>
<evidence type="ECO:0000256" key="3">
    <source>
        <dbReference type="ARBA" id="ARBA00022737"/>
    </source>
</evidence>
<dbReference type="GO" id="GO:0031462">
    <property type="term" value="C:Cul2-RING ubiquitin ligase complex"/>
    <property type="evidence" value="ECO:0000318"/>
    <property type="project" value="GO_Central"/>
</dbReference>
<comment type="similarity">
    <text evidence="1">Belongs to the PRAME family.</text>
</comment>
<dbReference type="RGD" id="1565660">
    <property type="gene designation" value="Pramel36"/>
</dbReference>
<evidence type="ECO:0000313" key="5">
    <source>
        <dbReference type="Proteomes" id="UP000002494"/>
    </source>
</evidence>
<dbReference type="InterPro" id="IPR026271">
    <property type="entry name" value="PRAME"/>
</dbReference>
<evidence type="ECO:0000313" key="6">
    <source>
        <dbReference type="RGD" id="1565660"/>
    </source>
</evidence>
<dbReference type="InParanoid" id="D4A6V4"/>
<dbReference type="GO" id="GO:0045596">
    <property type="term" value="P:negative regulation of cell differentiation"/>
    <property type="evidence" value="ECO:0007669"/>
    <property type="project" value="InterPro"/>
</dbReference>
<evidence type="ECO:0000256" key="2">
    <source>
        <dbReference type="ARBA" id="ARBA00022614"/>
    </source>
</evidence>
<dbReference type="GO" id="GO:0043161">
    <property type="term" value="P:proteasome-mediated ubiquitin-dependent protein catabolic process"/>
    <property type="evidence" value="ECO:0000318"/>
    <property type="project" value="GO_Central"/>
</dbReference>
<name>D4A6V4_RAT</name>
<dbReference type="PANTHER" id="PTHR14224">
    <property type="entry name" value="SIMILAR TO PREFERENTIALLY EXPRESSED ANTIGEN IN MELANOMA-LIKE 3"/>
    <property type="match status" value="1"/>
</dbReference>
<dbReference type="AlphaFoldDB" id="D4A6V4"/>
<dbReference type="GO" id="GO:1990756">
    <property type="term" value="F:ubiquitin-like ligase-substrate adaptor activity"/>
    <property type="evidence" value="ECO:0000318"/>
    <property type="project" value="GO_Central"/>
</dbReference>
<protein>
    <submittedName>
        <fullName evidence="4">PRAME like 36</fullName>
    </submittedName>
</protein>
<keyword evidence="3" id="KW-0677">Repeat</keyword>
<dbReference type="GO" id="GO:0005737">
    <property type="term" value="C:cytoplasm"/>
    <property type="evidence" value="ECO:0000318"/>
    <property type="project" value="GO_Central"/>
</dbReference>
<dbReference type="GO" id="GO:0043066">
    <property type="term" value="P:negative regulation of apoptotic process"/>
    <property type="evidence" value="ECO:0007669"/>
    <property type="project" value="InterPro"/>
</dbReference>
<dbReference type="FunFam" id="3.80.10.10:FF:000404">
    <property type="entry name" value="Predicted gene 7682"/>
    <property type="match status" value="1"/>
</dbReference>
<dbReference type="Ensembl" id="ENSRNOT00000065599.5">
    <property type="protein sequence ID" value="ENSRNOP00000059306.3"/>
    <property type="gene ID" value="ENSRNOG00000043130.5"/>
</dbReference>
<reference evidence="4" key="3">
    <citation type="submission" date="2025-09" db="UniProtKB">
        <authorList>
            <consortium name="Ensembl"/>
        </authorList>
    </citation>
    <scope>IDENTIFICATION</scope>
    <source>
        <strain evidence="4">Brown Norway</strain>
    </source>
</reference>
<dbReference type="GeneID" id="501896"/>
<dbReference type="GO" id="GO:0045892">
    <property type="term" value="P:negative regulation of DNA-templated transcription"/>
    <property type="evidence" value="ECO:0007669"/>
    <property type="project" value="InterPro"/>
</dbReference>
<dbReference type="PANTHER" id="PTHR14224:SF94">
    <property type="entry name" value="PRAME FAMILY MEMBER 12"/>
    <property type="match status" value="1"/>
</dbReference>
<dbReference type="InterPro" id="IPR050694">
    <property type="entry name" value="LRRC14/PRAME"/>
</dbReference>
<reference evidence="4" key="2">
    <citation type="submission" date="2025-08" db="UniProtKB">
        <authorList>
            <consortium name="Ensembl"/>
        </authorList>
    </citation>
    <scope>IDENTIFICATION</scope>
    <source>
        <strain evidence="4">Brown Norway</strain>
    </source>
</reference>
<evidence type="ECO:0000256" key="1">
    <source>
        <dbReference type="ARBA" id="ARBA00009608"/>
    </source>
</evidence>
<keyword evidence="2" id="KW-0433">Leucine-rich repeat</keyword>
<dbReference type="GeneTree" id="ENSGT01030000234531"/>
<reference evidence="4" key="1">
    <citation type="submission" date="2024-01" db="EMBL/GenBank/DDBJ databases">
        <title>GRCr8: a new rat reference genome assembly contstructed from accurate long reads and long range scaffolding.</title>
        <authorList>
            <person name="Doris P.A."/>
            <person name="Kalbfleisch T."/>
            <person name="Li K."/>
            <person name="Howe K."/>
            <person name="Wood J."/>
        </authorList>
    </citation>
    <scope>NUCLEOTIDE SEQUENCE [LARGE SCALE GENOMIC DNA]</scope>
    <source>
        <strain evidence="4">Brown Norway</strain>
    </source>
</reference>
<keyword evidence="5" id="KW-1185">Reference proteome</keyword>
<organism evidence="4 5">
    <name type="scientific">Rattus norvegicus</name>
    <name type="common">Rat</name>
    <dbReference type="NCBI Taxonomy" id="10116"/>
    <lineage>
        <taxon>Eukaryota</taxon>
        <taxon>Metazoa</taxon>
        <taxon>Chordata</taxon>
        <taxon>Craniata</taxon>
        <taxon>Vertebrata</taxon>
        <taxon>Euteleostomi</taxon>
        <taxon>Mammalia</taxon>
        <taxon>Eutheria</taxon>
        <taxon>Euarchontoglires</taxon>
        <taxon>Glires</taxon>
        <taxon>Rodentia</taxon>
        <taxon>Myomorpha</taxon>
        <taxon>Muroidea</taxon>
        <taxon>Muridae</taxon>
        <taxon>Murinae</taxon>
        <taxon>Rattus</taxon>
    </lineage>
</organism>
<dbReference type="Proteomes" id="UP000002494">
    <property type="component" value="Chromosome 14"/>
</dbReference>
<dbReference type="Gene3D" id="3.80.10.10">
    <property type="entry name" value="Ribonuclease Inhibitor"/>
    <property type="match status" value="1"/>
</dbReference>
<accession>D4A6V4</accession>
<dbReference type="CTD" id="100040981"/>
<proteinExistence type="inferred from homology"/>
<evidence type="ECO:0000313" key="4">
    <source>
        <dbReference type="Ensembl" id="ENSRNOP00000059306.3"/>
    </source>
</evidence>